<comment type="caution">
    <text evidence="1">The sequence shown here is derived from an EMBL/GenBank/DDBJ whole genome shotgun (WGS) entry which is preliminary data.</text>
</comment>
<dbReference type="InterPro" id="IPR006521">
    <property type="entry name" value="Tail_protein_I"/>
</dbReference>
<reference evidence="1 2" key="1">
    <citation type="submission" date="2019-12" db="EMBL/GenBank/DDBJ databases">
        <authorList>
            <person name="Zhang Y.-J."/>
        </authorList>
    </citation>
    <scope>NUCLEOTIDE SEQUENCE [LARGE SCALE GENOMIC DNA]</scope>
    <source>
        <strain evidence="1 2">H18S-6</strain>
    </source>
</reference>
<dbReference type="EMBL" id="WSFO01000011">
    <property type="protein sequence ID" value="KAE9627926.1"/>
    <property type="molecule type" value="Genomic_DNA"/>
</dbReference>
<sequence length="188" mass="20664">MPDSLLPHNASSQERDIEAVTGPALAPDILLQALWDPATCPANLLPWLAWSFSVDNWEPEWAEEDKRAVIAGSVEVHRRKGTVGAVRQALTAAGYGKARIVEGKPSSLYDGTVRYGGAEIHEGSDHWAEYRVYLDRPITIDQAAQVREILTNVAPARCHLKGLYFTQAAHRYNAAVAYDGSYTHGVIQ</sequence>
<dbReference type="NCBIfam" id="TIGR01634">
    <property type="entry name" value="tail_P2_I"/>
    <property type="match status" value="1"/>
</dbReference>
<dbReference type="Pfam" id="PF09684">
    <property type="entry name" value="Tail_P2_I"/>
    <property type="match status" value="1"/>
</dbReference>
<gene>
    <name evidence="1" type="ORF">GP644_17685</name>
</gene>
<organism evidence="1 2">
    <name type="scientific">Parasedimentitalea maritima</name>
    <dbReference type="NCBI Taxonomy" id="2578117"/>
    <lineage>
        <taxon>Bacteria</taxon>
        <taxon>Pseudomonadati</taxon>
        <taxon>Pseudomonadota</taxon>
        <taxon>Alphaproteobacteria</taxon>
        <taxon>Rhodobacterales</taxon>
        <taxon>Paracoccaceae</taxon>
        <taxon>Parasedimentitalea</taxon>
    </lineage>
</organism>
<proteinExistence type="predicted"/>
<dbReference type="AlphaFoldDB" id="A0A6A4RCV6"/>
<evidence type="ECO:0000313" key="1">
    <source>
        <dbReference type="EMBL" id="KAE9627926.1"/>
    </source>
</evidence>
<dbReference type="Proteomes" id="UP000441586">
    <property type="component" value="Unassembled WGS sequence"/>
</dbReference>
<accession>A0A6A4RCV6</accession>
<dbReference type="RefSeq" id="WP_158980653.1">
    <property type="nucleotide sequence ID" value="NZ_WSFO01000011.1"/>
</dbReference>
<evidence type="ECO:0000313" key="2">
    <source>
        <dbReference type="Proteomes" id="UP000441586"/>
    </source>
</evidence>
<protein>
    <submittedName>
        <fullName evidence="1">Phage tail protein I</fullName>
    </submittedName>
</protein>
<name>A0A6A4RCV6_9RHOB</name>